<evidence type="ECO:0000256" key="1">
    <source>
        <dbReference type="SAM" id="Phobius"/>
    </source>
</evidence>
<proteinExistence type="predicted"/>
<keyword evidence="1" id="KW-0472">Membrane</keyword>
<name>A0A6A5THL9_9PLEO</name>
<feature type="transmembrane region" description="Helical" evidence="1">
    <location>
        <begin position="95"/>
        <end position="115"/>
    </location>
</feature>
<feature type="transmembrane region" description="Helical" evidence="1">
    <location>
        <begin position="127"/>
        <end position="144"/>
    </location>
</feature>
<keyword evidence="1" id="KW-1133">Transmembrane helix</keyword>
<gene>
    <name evidence="2" type="ORF">CC80DRAFT_315893</name>
</gene>
<dbReference type="Proteomes" id="UP000800035">
    <property type="component" value="Unassembled WGS sequence"/>
</dbReference>
<dbReference type="AlphaFoldDB" id="A0A6A5THL9"/>
<organism evidence="2 3">
    <name type="scientific">Byssothecium circinans</name>
    <dbReference type="NCBI Taxonomy" id="147558"/>
    <lineage>
        <taxon>Eukaryota</taxon>
        <taxon>Fungi</taxon>
        <taxon>Dikarya</taxon>
        <taxon>Ascomycota</taxon>
        <taxon>Pezizomycotina</taxon>
        <taxon>Dothideomycetes</taxon>
        <taxon>Pleosporomycetidae</taxon>
        <taxon>Pleosporales</taxon>
        <taxon>Massarineae</taxon>
        <taxon>Massarinaceae</taxon>
        <taxon>Byssothecium</taxon>
    </lineage>
</organism>
<evidence type="ECO:0000313" key="2">
    <source>
        <dbReference type="EMBL" id="KAF1948407.1"/>
    </source>
</evidence>
<keyword evidence="1" id="KW-0812">Transmembrane</keyword>
<protein>
    <submittedName>
        <fullName evidence="2">Uncharacterized protein</fullName>
    </submittedName>
</protein>
<sequence length="146" mass="17148">MMTKCAWVEGWQGRSGVCTWLKLPRRLRHRVDFFVSCDCHYNKVQRWNTAIDRRNVGTVRCMFGVVSGELWRLQVLYQACNTRHDRFSTFELNQVFCADVLFFIFTGLLPCYSGFTLLSMSVEQRSYVHLLLCLFLVFSSPIASRR</sequence>
<dbReference type="EMBL" id="ML977059">
    <property type="protein sequence ID" value="KAF1948407.1"/>
    <property type="molecule type" value="Genomic_DNA"/>
</dbReference>
<reference evidence="2" key="1">
    <citation type="journal article" date="2020" name="Stud. Mycol.">
        <title>101 Dothideomycetes genomes: a test case for predicting lifestyles and emergence of pathogens.</title>
        <authorList>
            <person name="Haridas S."/>
            <person name="Albert R."/>
            <person name="Binder M."/>
            <person name="Bloem J."/>
            <person name="Labutti K."/>
            <person name="Salamov A."/>
            <person name="Andreopoulos B."/>
            <person name="Baker S."/>
            <person name="Barry K."/>
            <person name="Bills G."/>
            <person name="Bluhm B."/>
            <person name="Cannon C."/>
            <person name="Castanera R."/>
            <person name="Culley D."/>
            <person name="Daum C."/>
            <person name="Ezra D."/>
            <person name="Gonzalez J."/>
            <person name="Henrissat B."/>
            <person name="Kuo A."/>
            <person name="Liang C."/>
            <person name="Lipzen A."/>
            <person name="Lutzoni F."/>
            <person name="Magnuson J."/>
            <person name="Mondo S."/>
            <person name="Nolan M."/>
            <person name="Ohm R."/>
            <person name="Pangilinan J."/>
            <person name="Park H.-J."/>
            <person name="Ramirez L."/>
            <person name="Alfaro M."/>
            <person name="Sun H."/>
            <person name="Tritt A."/>
            <person name="Yoshinaga Y."/>
            <person name="Zwiers L.-H."/>
            <person name="Turgeon B."/>
            <person name="Goodwin S."/>
            <person name="Spatafora J."/>
            <person name="Crous P."/>
            <person name="Grigoriev I."/>
        </authorList>
    </citation>
    <scope>NUCLEOTIDE SEQUENCE</scope>
    <source>
        <strain evidence="2">CBS 675.92</strain>
    </source>
</reference>
<keyword evidence="3" id="KW-1185">Reference proteome</keyword>
<accession>A0A6A5THL9</accession>
<evidence type="ECO:0000313" key="3">
    <source>
        <dbReference type="Proteomes" id="UP000800035"/>
    </source>
</evidence>